<accession>N2AND3</accession>
<gene>
    <name evidence="2" type="ORF">C823_02264</name>
</gene>
<protein>
    <recommendedName>
        <fullName evidence="1">Putative component of 'biosynthetic module' domain-containing protein</fullName>
    </recommendedName>
</protein>
<dbReference type="EMBL" id="AQFT01000068">
    <property type="protein sequence ID" value="EMZ27595.1"/>
    <property type="molecule type" value="Genomic_DNA"/>
</dbReference>
<comment type="caution">
    <text evidence="2">The sequence shown here is derived from an EMBL/GenBank/DDBJ whole genome shotgun (WGS) entry which is preliminary data.</text>
</comment>
<evidence type="ECO:0000259" key="1">
    <source>
        <dbReference type="Pfam" id="PF14266"/>
    </source>
</evidence>
<name>N2AND3_9FIRM</name>
<feature type="domain" description="Putative component of 'biosynthetic module'" evidence="1">
    <location>
        <begin position="10"/>
        <end position="206"/>
    </location>
</feature>
<dbReference type="STRING" id="1235802.C823_02264"/>
<keyword evidence="3" id="KW-1185">Reference proteome</keyword>
<dbReference type="AlphaFoldDB" id="N2AND3"/>
<proteinExistence type="predicted"/>
<organism evidence="2 3">
    <name type="scientific">Eubacterium plexicaudatum ASF492</name>
    <dbReference type="NCBI Taxonomy" id="1235802"/>
    <lineage>
        <taxon>Bacteria</taxon>
        <taxon>Bacillati</taxon>
        <taxon>Bacillota</taxon>
        <taxon>Clostridia</taxon>
        <taxon>Eubacteriales</taxon>
        <taxon>Eubacteriaceae</taxon>
        <taxon>Eubacterium</taxon>
    </lineage>
</organism>
<dbReference type="Pfam" id="PF14266">
    <property type="entry name" value="YceG_bac"/>
    <property type="match status" value="3"/>
</dbReference>
<feature type="domain" description="Putative component of 'biosynthetic module'" evidence="1">
    <location>
        <begin position="507"/>
        <end position="721"/>
    </location>
</feature>
<dbReference type="PATRIC" id="fig|1235802.3.peg.2401"/>
<evidence type="ECO:0000313" key="2">
    <source>
        <dbReference type="EMBL" id="EMZ27595.1"/>
    </source>
</evidence>
<dbReference type="Proteomes" id="UP000012589">
    <property type="component" value="Unassembled WGS sequence"/>
</dbReference>
<reference evidence="2 3" key="1">
    <citation type="journal article" date="2014" name="Genome Announc.">
        <title>Draft genome sequences of the altered schaedler flora, a defined bacterial community from gnotobiotic mice.</title>
        <authorList>
            <person name="Wannemuehler M.J."/>
            <person name="Overstreet A.M."/>
            <person name="Ward D.V."/>
            <person name="Phillips G.J."/>
        </authorList>
    </citation>
    <scope>NUCLEOTIDE SEQUENCE [LARGE SCALE GENOMIC DNA]</scope>
    <source>
        <strain evidence="2 3">ASF492</strain>
    </source>
</reference>
<dbReference type="eggNOG" id="ENOG502Z9CR">
    <property type="taxonomic scope" value="Bacteria"/>
</dbReference>
<dbReference type="InterPro" id="IPR025647">
    <property type="entry name" value="YceG_bac"/>
</dbReference>
<feature type="domain" description="Putative component of 'biosynthetic module'" evidence="1">
    <location>
        <begin position="249"/>
        <end position="486"/>
    </location>
</feature>
<dbReference type="HOGENOM" id="CLU_021403_0_0_9"/>
<evidence type="ECO:0000313" key="3">
    <source>
        <dbReference type="Proteomes" id="UP000012589"/>
    </source>
</evidence>
<sequence>MKMQSPDDFFKKLNERERTGVYFYRINGYSQEIEAFIRAYYEAARICGVIIEGKLRNPDEKNLAYYQEVMGSAFQLSTGFIGAGLKKWLPRMNDHQRENVALSLYDALFLMQKEGKTEHMLKNAYIKCMCWLYYRFERIVNQLGENRVPKILYEGTVSQYELMILSILSNAGCDVVLLQYAGDAGYLKLDGLSQRSMEFKMPGMQAFPQQFSLKKIREDIQETANRERLYGQRPEQVNCTNAWIEGSGLSDIKKNAAQRGDDPKFYYNCFIEINGVEDKVTYANELYRFYVELKNNGRQTVVVNESIGRPAMEEIAQIKRNHYTKTEQLIMDLSSNIRYPAQPKLQRMMVRAFVDVMLMEAEREGQEQQNLNRMTNQAVYVLCWLKRYQAKLFADRKETDTACFIYMGGCRDDNEALFLSLLARLPVDVLILCPNKDRTGCLKDPLLYEMHRPQCLDIRTFPQEQTDVVIGTAAYHAERELDTLLYQDSGIYREKQYEKAHTVILQTMYEEIGILWKEEVRYRPSFCTAEKEVHIPVIFAKVSGVKDGLVPQYWRSVRELITEDTFIIKSAPFISPTDANPMRAYAAEFYKNGRLAKDKIKAHASYPYGFLREETQDYILDKLKLLIEQKVIRGTFENGTEYTIIATVLNLPKEIVRLIQKFDFTKKNPKLIYIHTTEAMISQEDSIFTAFLNRIGFDVVFFVPTGYRNVEKYFNRKLMEEHQIGEYMYDLHVPNLESPLLKTHLTWRDKLFKRRK</sequence>